<feature type="transmembrane region" description="Helical" evidence="1">
    <location>
        <begin position="217"/>
        <end position="233"/>
    </location>
</feature>
<sequence>MMGKKLATALIALILGIPLLFTASISYTVTPGKFLVYNETVYIYHQNKTLVDKIVIIQQVLAVYNNGSYLVNSTVVSTTQNSTVSSTVGIQSPSDFGLLYRVDPEMLGKTIKDGNTSLQYNGTEDGLYKYVGISALVLNGQEESTLILYFNSSGVVVKEVDYDVANGALLSKSIISLWTSNFFSNATLPKLNVVHIKPISVNLSSLYSNLGKKIEEGIIFVGLFSILIILLFRKHS</sequence>
<reference evidence="2 3" key="1">
    <citation type="journal article" date="2014" name="Genome Announc.">
        <title>Draft Genome Sequence of the Sulfolobales Archaeon AZ1, Obtained through Metagenomic Analysis of a Mexican Hot Spring.</title>
        <authorList>
            <person name="Servin-Garciduenas L.E."/>
            <person name="Martinez-Romero E."/>
        </authorList>
    </citation>
    <scope>NUCLEOTIDE SEQUENCE [LARGE SCALE GENOMIC DNA]</scope>
    <source>
        <strain evidence="2">AZ1-illumnia</strain>
    </source>
</reference>
<gene>
    <name evidence="2" type="ORF">ASUL_02319</name>
</gene>
<dbReference type="AlphaFoldDB" id="W7KX23"/>
<keyword evidence="3" id="KW-1185">Reference proteome</keyword>
<evidence type="ECO:0000313" key="2">
    <source>
        <dbReference type="EMBL" id="EWG07841.1"/>
    </source>
</evidence>
<comment type="caution">
    <text evidence="2">The sequence shown here is derived from an EMBL/GenBank/DDBJ whole genome shotgun (WGS) entry which is preliminary data.</text>
</comment>
<dbReference type="EMBL" id="ASRH01000002">
    <property type="protein sequence ID" value="EWG07841.1"/>
    <property type="molecule type" value="Genomic_DNA"/>
</dbReference>
<keyword evidence="1" id="KW-0472">Membrane</keyword>
<accession>W7KX23</accession>
<protein>
    <submittedName>
        <fullName evidence="2">Uncharacterized protein</fullName>
    </submittedName>
</protein>
<name>W7KX23_9CREN</name>
<evidence type="ECO:0000313" key="3">
    <source>
        <dbReference type="Proteomes" id="UP000054284"/>
    </source>
</evidence>
<evidence type="ECO:0000256" key="1">
    <source>
        <dbReference type="SAM" id="Phobius"/>
    </source>
</evidence>
<proteinExistence type="predicted"/>
<dbReference type="Proteomes" id="UP000054284">
    <property type="component" value="Unassembled WGS sequence"/>
</dbReference>
<keyword evidence="1" id="KW-1133">Transmembrane helix</keyword>
<organism evidence="2 3">
    <name type="scientific">Candidatus Aramenus sulfurataquae</name>
    <dbReference type="NCBI Taxonomy" id="1326980"/>
    <lineage>
        <taxon>Archaea</taxon>
        <taxon>Thermoproteota</taxon>
        <taxon>Thermoprotei</taxon>
        <taxon>Sulfolobales</taxon>
        <taxon>Sulfolobaceae</taxon>
        <taxon>Candidatus Aramenus</taxon>
    </lineage>
</organism>
<keyword evidence="1" id="KW-0812">Transmembrane</keyword>